<dbReference type="AlphaFoldDB" id="A0A6J4VC83"/>
<reference evidence="2" key="1">
    <citation type="submission" date="2020-02" db="EMBL/GenBank/DDBJ databases">
        <authorList>
            <person name="Meier V. D."/>
        </authorList>
    </citation>
    <scope>NUCLEOTIDE SEQUENCE</scope>
    <source>
        <strain evidence="2">AVDCRST_MAG19</strain>
    </source>
</reference>
<feature type="non-terminal residue" evidence="2">
    <location>
        <position position="54"/>
    </location>
</feature>
<feature type="non-terminal residue" evidence="2">
    <location>
        <position position="1"/>
    </location>
</feature>
<organism evidence="2">
    <name type="scientific">uncultured Thermomicrobiales bacterium</name>
    <dbReference type="NCBI Taxonomy" id="1645740"/>
    <lineage>
        <taxon>Bacteria</taxon>
        <taxon>Pseudomonadati</taxon>
        <taxon>Thermomicrobiota</taxon>
        <taxon>Thermomicrobia</taxon>
        <taxon>Thermomicrobiales</taxon>
        <taxon>environmental samples</taxon>
    </lineage>
</organism>
<evidence type="ECO:0000256" key="1">
    <source>
        <dbReference type="SAM" id="MobiDB-lite"/>
    </source>
</evidence>
<name>A0A6J4VC83_9BACT</name>
<accession>A0A6J4VC83</accession>
<feature type="compositionally biased region" description="Low complexity" evidence="1">
    <location>
        <begin position="33"/>
        <end position="44"/>
    </location>
</feature>
<sequence length="54" mass="5901">CPLPRSSSPHRTTRPTGPRCGRFDRRSSRRSASRSAPTAASPTRWSRGSSCTGR</sequence>
<feature type="region of interest" description="Disordered" evidence="1">
    <location>
        <begin position="1"/>
        <end position="54"/>
    </location>
</feature>
<proteinExistence type="predicted"/>
<feature type="compositionally biased region" description="Low complexity" evidence="1">
    <location>
        <begin position="1"/>
        <end position="16"/>
    </location>
</feature>
<gene>
    <name evidence="2" type="ORF">AVDCRST_MAG19-3206</name>
</gene>
<dbReference type="EMBL" id="CADCWL010000174">
    <property type="protein sequence ID" value="CAA9574835.1"/>
    <property type="molecule type" value="Genomic_DNA"/>
</dbReference>
<protein>
    <submittedName>
        <fullName evidence="2">Uncharacterized protein</fullName>
    </submittedName>
</protein>
<evidence type="ECO:0000313" key="2">
    <source>
        <dbReference type="EMBL" id="CAA9574835.1"/>
    </source>
</evidence>